<dbReference type="AlphaFoldDB" id="A0ABD3E4L3"/>
<evidence type="ECO:0000256" key="1">
    <source>
        <dbReference type="SAM" id="Coils"/>
    </source>
</evidence>
<feature type="compositionally biased region" description="Low complexity" evidence="2">
    <location>
        <begin position="87"/>
        <end position="122"/>
    </location>
</feature>
<evidence type="ECO:0000256" key="2">
    <source>
        <dbReference type="SAM" id="MobiDB-lite"/>
    </source>
</evidence>
<gene>
    <name evidence="3" type="ORF">CASFOL_005826</name>
</gene>
<protein>
    <submittedName>
        <fullName evidence="3">Uncharacterized protein</fullName>
    </submittedName>
</protein>
<feature type="compositionally biased region" description="Basic residues" evidence="2">
    <location>
        <begin position="424"/>
        <end position="443"/>
    </location>
</feature>
<feature type="compositionally biased region" description="Polar residues" evidence="2">
    <location>
        <begin position="67"/>
        <end position="82"/>
    </location>
</feature>
<dbReference type="Proteomes" id="UP001632038">
    <property type="component" value="Unassembled WGS sequence"/>
</dbReference>
<feature type="region of interest" description="Disordered" evidence="2">
    <location>
        <begin position="156"/>
        <end position="176"/>
    </location>
</feature>
<organism evidence="3 4">
    <name type="scientific">Castilleja foliolosa</name>
    <dbReference type="NCBI Taxonomy" id="1961234"/>
    <lineage>
        <taxon>Eukaryota</taxon>
        <taxon>Viridiplantae</taxon>
        <taxon>Streptophyta</taxon>
        <taxon>Embryophyta</taxon>
        <taxon>Tracheophyta</taxon>
        <taxon>Spermatophyta</taxon>
        <taxon>Magnoliopsida</taxon>
        <taxon>eudicotyledons</taxon>
        <taxon>Gunneridae</taxon>
        <taxon>Pentapetalae</taxon>
        <taxon>asterids</taxon>
        <taxon>lamiids</taxon>
        <taxon>Lamiales</taxon>
        <taxon>Orobanchaceae</taxon>
        <taxon>Pedicularideae</taxon>
        <taxon>Castillejinae</taxon>
        <taxon>Castilleja</taxon>
    </lineage>
</organism>
<evidence type="ECO:0000313" key="4">
    <source>
        <dbReference type="Proteomes" id="UP001632038"/>
    </source>
</evidence>
<reference evidence="4" key="1">
    <citation type="journal article" date="2024" name="IScience">
        <title>Strigolactones Initiate the Formation of Haustorium-like Structures in Castilleja.</title>
        <authorList>
            <person name="Buerger M."/>
            <person name="Peterson D."/>
            <person name="Chory J."/>
        </authorList>
    </citation>
    <scope>NUCLEOTIDE SEQUENCE [LARGE SCALE GENOMIC DNA]</scope>
</reference>
<feature type="region of interest" description="Disordered" evidence="2">
    <location>
        <begin position="61"/>
        <end position="136"/>
    </location>
</feature>
<name>A0ABD3E4L3_9LAMI</name>
<feature type="region of interest" description="Disordered" evidence="2">
    <location>
        <begin position="715"/>
        <end position="741"/>
    </location>
</feature>
<sequence length="741" mass="76775">MPPPQQHLTATVMASTGFSFAGTPSSSSSSSSFSFGSSNPSSAPSFGFGAATTLSASATSPFDASSVLGSSPPAATTPSAITSPFGDPSISVSSSSSDVTPTTRLFGSSSGTPPTSPSMFGSRSGPTTNLFGPAPSFFGSSSSGATQITYSPFAFNSSTADQSSPAPSQFPFGTSTVFGSPASGSSNLFGSVGPTPSLFGNSSAAPSSSAGTSLFRGSAATTQATIAPLFKSGLAPNTGLFGSSKSAPDAASTAMIFGSASAPTSGIFGSSTTSSQTSTPSLFGVSSVSNPAFTSSSSGFSFGTTVAPSSASKLVTFGATSSPLFSTTKKGFSSSFRYSTSSTASAAAVANASTPSSSLTGFGQISTLASASGNTSSLSLSFKSSASSASQTQSSALPSFGCKTFDFWPGSSNLAKQSSASAPPKRRASPAHAPKSSKKKRRLGFLVRPSSSPVDYSFLDCRGPRLCQQMLQYIAFPCDVAIAGKLPPETRRDEIYYHLSKAMALAATDPGPNIKSLHEKINQLQSEVEDLLAREKNREESFSKFMKTHGHDFEKERACHQAEVLKLSNQVVVAFDVGVRVGVKNFFESAKGKLFMEQACSAFVDRYKKSKAMLRDIAPMLLTYFVRAIQLSQEVINDAQASVTLDCTILKQRLKDEYPGFNGDANESADFAWWEGVIAELITPWLIEKRTILEPSSNKGKQSFDEGITADISSQPIDQSTIDAPEAEINHPSFLDSPSAA</sequence>
<feature type="region of interest" description="Disordered" evidence="2">
    <location>
        <begin position="415"/>
        <end position="443"/>
    </location>
</feature>
<keyword evidence="4" id="KW-1185">Reference proteome</keyword>
<proteinExistence type="predicted"/>
<evidence type="ECO:0000313" key="3">
    <source>
        <dbReference type="EMBL" id="KAL3649423.1"/>
    </source>
</evidence>
<feature type="region of interest" description="Disordered" evidence="2">
    <location>
        <begin position="20"/>
        <end position="42"/>
    </location>
</feature>
<accession>A0ABD3E4L3</accession>
<keyword evidence="1" id="KW-0175">Coiled coil</keyword>
<comment type="caution">
    <text evidence="3">The sequence shown here is derived from an EMBL/GenBank/DDBJ whole genome shotgun (WGS) entry which is preliminary data.</text>
</comment>
<dbReference type="EMBL" id="JAVIJP010000007">
    <property type="protein sequence ID" value="KAL3649423.1"/>
    <property type="molecule type" value="Genomic_DNA"/>
</dbReference>
<feature type="coiled-coil region" evidence="1">
    <location>
        <begin position="514"/>
        <end position="541"/>
    </location>
</feature>